<comment type="caution">
    <text evidence="1">The sequence shown here is derived from an EMBL/GenBank/DDBJ whole genome shotgun (WGS) entry which is preliminary data.</text>
</comment>
<proteinExistence type="predicted"/>
<evidence type="ECO:0000313" key="2">
    <source>
        <dbReference type="Proteomes" id="UP001165960"/>
    </source>
</evidence>
<gene>
    <name evidence="1" type="ORF">DSO57_1012938</name>
</gene>
<dbReference type="Proteomes" id="UP001165960">
    <property type="component" value="Unassembled WGS sequence"/>
</dbReference>
<organism evidence="1 2">
    <name type="scientific">Entomophthora muscae</name>
    <dbReference type="NCBI Taxonomy" id="34485"/>
    <lineage>
        <taxon>Eukaryota</taxon>
        <taxon>Fungi</taxon>
        <taxon>Fungi incertae sedis</taxon>
        <taxon>Zoopagomycota</taxon>
        <taxon>Entomophthoromycotina</taxon>
        <taxon>Entomophthoromycetes</taxon>
        <taxon>Entomophthorales</taxon>
        <taxon>Entomophthoraceae</taxon>
        <taxon>Entomophthora</taxon>
    </lineage>
</organism>
<keyword evidence="2" id="KW-1185">Reference proteome</keyword>
<dbReference type="EMBL" id="QTSX02004307">
    <property type="protein sequence ID" value="KAJ9066092.1"/>
    <property type="molecule type" value="Genomic_DNA"/>
</dbReference>
<name>A0ACC2SVG2_9FUNG</name>
<reference evidence="1" key="1">
    <citation type="submission" date="2022-04" db="EMBL/GenBank/DDBJ databases">
        <title>Genome of the entomopathogenic fungus Entomophthora muscae.</title>
        <authorList>
            <person name="Elya C."/>
            <person name="Lovett B.R."/>
            <person name="Lee E."/>
            <person name="Macias A.M."/>
            <person name="Hajek A.E."/>
            <person name="De Bivort B.L."/>
            <person name="Kasson M.T."/>
            <person name="De Fine Licht H.H."/>
            <person name="Stajich J.E."/>
        </authorList>
    </citation>
    <scope>NUCLEOTIDE SEQUENCE</scope>
    <source>
        <strain evidence="1">Berkeley</strain>
    </source>
</reference>
<sequence length="218" mass="24385">MRSYQDQPQTGIIIRNGWILNQTHLWKRNLQQTALLVCRTQVNRSTGKSPFELVYGTQPNIIQVLTGPKLEIPSEVPPHLDPQVVGANSKQTAKENECLQKTFVPIHNRHEVGDKVWVMNVDKSKLQPEKVGPEIILKVNDNNTYLVQGLGKCKQDKTLHHDCLQPCKARQKQQETALPATDQQLVQYGAQAPDNLPENLPPEEANLQLGGGGLKLQA</sequence>
<accession>A0ACC2SVG2</accession>
<protein>
    <submittedName>
        <fullName evidence="1">Uncharacterized protein</fullName>
    </submittedName>
</protein>
<evidence type="ECO:0000313" key="1">
    <source>
        <dbReference type="EMBL" id="KAJ9066092.1"/>
    </source>
</evidence>